<dbReference type="SUPFAM" id="SSF55785">
    <property type="entry name" value="PYP-like sensor domain (PAS domain)"/>
    <property type="match status" value="7"/>
</dbReference>
<gene>
    <name evidence="10" type="ORF">EI290_08465</name>
</gene>
<dbReference type="InterPro" id="IPR036097">
    <property type="entry name" value="HisK_dim/P_sf"/>
</dbReference>
<keyword evidence="5" id="KW-0418">Kinase</keyword>
<dbReference type="InterPro" id="IPR004358">
    <property type="entry name" value="Sig_transdc_His_kin-like_C"/>
</dbReference>
<keyword evidence="3" id="KW-0597">Phosphoprotein</keyword>
<dbReference type="PRINTS" id="PR00344">
    <property type="entry name" value="BCTRLSENSOR"/>
</dbReference>
<comment type="caution">
    <text evidence="10">The sequence shown here is derived from an EMBL/GenBank/DDBJ whole genome shotgun (WGS) entry which is preliminary data.</text>
</comment>
<dbReference type="Gene3D" id="1.10.287.130">
    <property type="match status" value="1"/>
</dbReference>
<dbReference type="EMBL" id="RWIS01000004">
    <property type="protein sequence ID" value="RSK34646.1"/>
    <property type="molecule type" value="Genomic_DNA"/>
</dbReference>
<dbReference type="InterPro" id="IPR000014">
    <property type="entry name" value="PAS"/>
</dbReference>
<evidence type="ECO:0000259" key="9">
    <source>
        <dbReference type="PROSITE" id="PS50113"/>
    </source>
</evidence>
<dbReference type="PROSITE" id="PS50113">
    <property type="entry name" value="PAC"/>
    <property type="match status" value="2"/>
</dbReference>
<dbReference type="InterPro" id="IPR036890">
    <property type="entry name" value="HATPase_C_sf"/>
</dbReference>
<dbReference type="InterPro" id="IPR001610">
    <property type="entry name" value="PAC"/>
</dbReference>
<dbReference type="InterPro" id="IPR000700">
    <property type="entry name" value="PAS-assoc_C"/>
</dbReference>
<dbReference type="InterPro" id="IPR013655">
    <property type="entry name" value="PAS_fold_3"/>
</dbReference>
<dbReference type="OrthoDB" id="9766459at2"/>
<dbReference type="FunFam" id="3.30.450.20:FF:000099">
    <property type="entry name" value="Sensory box sensor histidine kinase"/>
    <property type="match status" value="1"/>
</dbReference>
<protein>
    <recommendedName>
        <fullName evidence="2">histidine kinase</fullName>
        <ecNumber evidence="2">2.7.13.3</ecNumber>
    </recommendedName>
</protein>
<sequence length="1375" mass="154399">MLFAHPAELSPASSQEVLQTILEASAVGIALLRPVLARPEDAGSTFAWQYLNPVAQRLLQLPVQPPEAAGGLLAEAAFQAVCREVYATGQAGTYPGATGQAIIRRSGGLLLVSFESGPAELPLAGAGALRPLYQVLEQIPALICIFEGPEHVFRFVNPPFQALAGNQSLEGRPVAEALPELAGHPLVPLLNHVYRTGESYQLREIRIPLAEASDSRQGPAQRCYHFIYQARRNQHGAIVGVLGFAYDVTDLVVAHQRVVEQEVRTKQLNEELAAANQELHSANHLAHSHTQELQQAHLTLQQLNQELEARVLVRTRLLADSLEETENQRQQVQRQQQQLLQILGQVPASVATLEGPEHRYSFFNTSYQHLTGNRARLGLTVAEALPEVAEQGFTRLLDQVYATGKSFTGTETPLELINPATGQKEARYIDFIYQPLRDAQGDTHGILAFILDTTEKVLTHRRAEAAQQEVLAAARQLATQRDTFYQLFELTPAAVCILRGPEHRLDYFNPAYQALFPERLQRGRTIAELQPEAVEHGFLALLDRVYRTGTTYFGYEQLLMIEQASGKPAQETYFDFTYQQFQEAGQPAGISVFASNVTERVLARRQHEAQQQQLQRVFEQAPVAIGVFSGPRYLVEVCNPGLQAIWGRTEAQMLGKPLFEVVPEFRSQGVEERMSEVMRTGQPFTALELPLQVQHQGQLLTLYVNFVYHPLRDAQGQVTALAVVATDISEQVRARQTSEAAAHRLQLITDSLPVLISYLDKEERYRFVNYGYETWFNRKPEDTLGLSVREVIGAQAYQSVAGYLRRALQGERLDFEARMPYREGFTKYVHISYVPDIQSGEVHGIYTLISDITAQVEAQQEADWQRRLLETLFMEAPAPIAILDGPDWTFQLVNPAYQRIFPGRELLAKPVLEAMPELAGTTIIDSLRQVYHTGETVVFQELPLRLARHAHGPLEDLYFTFTYQARRTADGAVDGVLVFAYEVTDQVRARRVVEKSEQYLRMMADNVPAMIWLTNADGNCVYINQQWYEYTGQTEAEGLGLGWLTVIHPDDVSAARTTFQDASVSFAPFSVLYRLRRRDGRYRWGLATGFPRFGRQGQFEGYVGTVFDIHEQKQAEQALQRLTHKLRTARDQAETLNTELQASNEQLRRTNVDLDSFIYTASHDLKAPITNIEGLVNLLQLQVPAETPLAAEVQPLLNMMRESVARFQRTLEHLSDVTKLQKEYGQPVTQVDIAAIVHDVQLDLRPLIQEARAQVVVEVGDCPSIAFSSKNLRSVVYNLLSNALKYRSPERPVQVRICCRPETDYLVLSVQDNGLGMDARQLTELFTMFRRFHPGIEGSGIGLYMVKKIVENMGGKLTVESAPDAGSTFSAYFRR</sequence>
<name>A0A3R9NH19_9BACT</name>
<evidence type="ECO:0000256" key="2">
    <source>
        <dbReference type="ARBA" id="ARBA00012438"/>
    </source>
</evidence>
<dbReference type="SMART" id="SM00086">
    <property type="entry name" value="PAC"/>
    <property type="match status" value="4"/>
</dbReference>
<reference evidence="10 11" key="1">
    <citation type="submission" date="2018-12" db="EMBL/GenBank/DDBJ databases">
        <authorList>
            <person name="Feng G."/>
            <person name="Zhu H."/>
        </authorList>
    </citation>
    <scope>NUCLEOTIDE SEQUENCE [LARGE SCALE GENOMIC DNA]</scope>
    <source>
        <strain evidence="10 11">9PBR-2</strain>
    </source>
</reference>
<feature type="domain" description="PAS" evidence="8">
    <location>
        <begin position="996"/>
        <end position="1062"/>
    </location>
</feature>
<dbReference type="GO" id="GO:0000155">
    <property type="term" value="F:phosphorelay sensor kinase activity"/>
    <property type="evidence" value="ECO:0007669"/>
    <property type="project" value="InterPro"/>
</dbReference>
<dbReference type="InterPro" id="IPR005467">
    <property type="entry name" value="His_kinase_dom"/>
</dbReference>
<dbReference type="InterPro" id="IPR052162">
    <property type="entry name" value="Sensor_kinase/Photoreceptor"/>
</dbReference>
<dbReference type="CDD" id="cd00130">
    <property type="entry name" value="PAS"/>
    <property type="match status" value="3"/>
</dbReference>
<evidence type="ECO:0000256" key="1">
    <source>
        <dbReference type="ARBA" id="ARBA00000085"/>
    </source>
</evidence>
<dbReference type="EC" id="2.7.13.3" evidence="2"/>
<keyword evidence="11" id="KW-1185">Reference proteome</keyword>
<evidence type="ECO:0000256" key="4">
    <source>
        <dbReference type="ARBA" id="ARBA00022679"/>
    </source>
</evidence>
<dbReference type="InterPro" id="IPR003594">
    <property type="entry name" value="HATPase_dom"/>
</dbReference>
<dbReference type="Proteomes" id="UP000280066">
    <property type="component" value="Unassembled WGS sequence"/>
</dbReference>
<dbReference type="InterPro" id="IPR035965">
    <property type="entry name" value="PAS-like_dom_sf"/>
</dbReference>
<evidence type="ECO:0000313" key="11">
    <source>
        <dbReference type="Proteomes" id="UP000280066"/>
    </source>
</evidence>
<dbReference type="Pfam" id="PF08448">
    <property type="entry name" value="PAS_4"/>
    <property type="match status" value="6"/>
</dbReference>
<feature type="domain" description="PAC" evidence="9">
    <location>
        <begin position="685"/>
        <end position="740"/>
    </location>
</feature>
<evidence type="ECO:0000259" key="8">
    <source>
        <dbReference type="PROSITE" id="PS50112"/>
    </source>
</evidence>
<comment type="catalytic activity">
    <reaction evidence="1">
        <text>ATP + protein L-histidine = ADP + protein N-phospho-L-histidine.</text>
        <dbReference type="EC" id="2.7.13.3"/>
    </reaction>
</comment>
<evidence type="ECO:0000256" key="6">
    <source>
        <dbReference type="SAM" id="Coils"/>
    </source>
</evidence>
<dbReference type="PANTHER" id="PTHR43304:SF1">
    <property type="entry name" value="PAC DOMAIN-CONTAINING PROTEIN"/>
    <property type="match status" value="1"/>
</dbReference>
<dbReference type="Pfam" id="PF08447">
    <property type="entry name" value="PAS_3"/>
    <property type="match status" value="1"/>
</dbReference>
<dbReference type="SMART" id="SM00387">
    <property type="entry name" value="HATPase_c"/>
    <property type="match status" value="1"/>
</dbReference>
<dbReference type="Pfam" id="PF02518">
    <property type="entry name" value="HATPase_c"/>
    <property type="match status" value="1"/>
</dbReference>
<feature type="domain" description="PAC" evidence="9">
    <location>
        <begin position="1069"/>
        <end position="1121"/>
    </location>
</feature>
<keyword evidence="4" id="KW-0808">Transferase</keyword>
<dbReference type="PANTHER" id="PTHR43304">
    <property type="entry name" value="PHYTOCHROME-LIKE PROTEIN CPH1"/>
    <property type="match status" value="1"/>
</dbReference>
<dbReference type="PROSITE" id="PS50112">
    <property type="entry name" value="PAS"/>
    <property type="match status" value="1"/>
</dbReference>
<dbReference type="SMART" id="SM00091">
    <property type="entry name" value="PAS"/>
    <property type="match status" value="7"/>
</dbReference>
<feature type="coiled-coil region" evidence="6">
    <location>
        <begin position="1112"/>
        <end position="1153"/>
    </location>
</feature>
<dbReference type="SUPFAM" id="SSF47384">
    <property type="entry name" value="Homodimeric domain of signal transducing histidine kinase"/>
    <property type="match status" value="1"/>
</dbReference>
<dbReference type="PROSITE" id="PS50109">
    <property type="entry name" value="HIS_KIN"/>
    <property type="match status" value="1"/>
</dbReference>
<dbReference type="SUPFAM" id="SSF55874">
    <property type="entry name" value="ATPase domain of HSP90 chaperone/DNA topoisomerase II/histidine kinase"/>
    <property type="match status" value="1"/>
</dbReference>
<dbReference type="SMART" id="SM00388">
    <property type="entry name" value="HisKA"/>
    <property type="match status" value="1"/>
</dbReference>
<dbReference type="CDD" id="cd00082">
    <property type="entry name" value="HisKA"/>
    <property type="match status" value="1"/>
</dbReference>
<dbReference type="NCBIfam" id="TIGR00229">
    <property type="entry name" value="sensory_box"/>
    <property type="match status" value="3"/>
</dbReference>
<feature type="domain" description="Histidine kinase" evidence="7">
    <location>
        <begin position="1160"/>
        <end position="1375"/>
    </location>
</feature>
<dbReference type="Gene3D" id="3.30.450.20">
    <property type="entry name" value="PAS domain"/>
    <property type="match status" value="7"/>
</dbReference>
<dbReference type="Gene3D" id="3.30.565.10">
    <property type="entry name" value="Histidine kinase-like ATPase, C-terminal domain"/>
    <property type="match status" value="1"/>
</dbReference>
<dbReference type="InterPro" id="IPR013656">
    <property type="entry name" value="PAS_4"/>
</dbReference>
<organism evidence="10 11">
    <name type="scientific">Hymenobacter metallilatus</name>
    <dbReference type="NCBI Taxonomy" id="2493666"/>
    <lineage>
        <taxon>Bacteria</taxon>
        <taxon>Pseudomonadati</taxon>
        <taxon>Bacteroidota</taxon>
        <taxon>Cytophagia</taxon>
        <taxon>Cytophagales</taxon>
        <taxon>Hymenobacteraceae</taxon>
        <taxon>Hymenobacter</taxon>
    </lineage>
</organism>
<dbReference type="Pfam" id="PF00512">
    <property type="entry name" value="HisKA"/>
    <property type="match status" value="1"/>
</dbReference>
<evidence type="ECO:0000256" key="3">
    <source>
        <dbReference type="ARBA" id="ARBA00022553"/>
    </source>
</evidence>
<accession>A0A3R9NH19</accession>
<dbReference type="InterPro" id="IPR003661">
    <property type="entry name" value="HisK_dim/P_dom"/>
</dbReference>
<evidence type="ECO:0000259" key="7">
    <source>
        <dbReference type="PROSITE" id="PS50109"/>
    </source>
</evidence>
<feature type="coiled-coil region" evidence="6">
    <location>
        <begin position="258"/>
        <end position="342"/>
    </location>
</feature>
<proteinExistence type="predicted"/>
<keyword evidence="6" id="KW-0175">Coiled coil</keyword>
<evidence type="ECO:0000313" key="10">
    <source>
        <dbReference type="EMBL" id="RSK34646.1"/>
    </source>
</evidence>
<evidence type="ECO:0000256" key="5">
    <source>
        <dbReference type="ARBA" id="ARBA00022777"/>
    </source>
</evidence>